<evidence type="ECO:0000259" key="4">
    <source>
        <dbReference type="PROSITE" id="PS50902"/>
    </source>
</evidence>
<comment type="cofactor">
    <cofactor evidence="1">
        <name>FMN</name>
        <dbReference type="ChEBI" id="CHEBI:58210"/>
    </cofactor>
</comment>
<dbReference type="EMBL" id="LAZR01000071">
    <property type="protein sequence ID" value="KKN95358.1"/>
    <property type="molecule type" value="Genomic_DNA"/>
</dbReference>
<dbReference type="GO" id="GO:0050660">
    <property type="term" value="F:flavin adenine dinucleotide binding"/>
    <property type="evidence" value="ECO:0007669"/>
    <property type="project" value="TreeGrafter"/>
</dbReference>
<dbReference type="Gene3D" id="3.40.50.360">
    <property type="match status" value="1"/>
</dbReference>
<dbReference type="SUPFAM" id="SSF52218">
    <property type="entry name" value="Flavoproteins"/>
    <property type="match status" value="1"/>
</dbReference>
<dbReference type="PANTHER" id="PTHR19384:SF128">
    <property type="entry name" value="NADPH OXIDOREDUCTASE A"/>
    <property type="match status" value="1"/>
</dbReference>
<dbReference type="GO" id="GO:0016491">
    <property type="term" value="F:oxidoreductase activity"/>
    <property type="evidence" value="ECO:0007669"/>
    <property type="project" value="TreeGrafter"/>
</dbReference>
<dbReference type="InterPro" id="IPR008254">
    <property type="entry name" value="Flavodoxin/NO_synth"/>
</dbReference>
<keyword evidence="2" id="KW-0285">Flavoprotein</keyword>
<protein>
    <recommendedName>
        <fullName evidence="4">Flavodoxin-like domain-containing protein</fullName>
    </recommendedName>
</protein>
<sequence length="156" mass="16830">MHLGIVSGSVFGTADLVADEAADYCTNAGLQVTRISPPSVSRLLEADVQSLLICCSTTGMGEVPDSLLPFYVEMQDRFPLLTDIPFGVIALGDSAYGDTFCQAGEQFRELLQDLQAREILPMLQLDASETVTPETDAQPWLNKLVSLLGKADIPTH</sequence>
<proteinExistence type="predicted"/>
<reference evidence="5" key="1">
    <citation type="journal article" date="2015" name="Nature">
        <title>Complex archaea that bridge the gap between prokaryotes and eukaryotes.</title>
        <authorList>
            <person name="Spang A."/>
            <person name="Saw J.H."/>
            <person name="Jorgensen S.L."/>
            <person name="Zaremba-Niedzwiedzka K."/>
            <person name="Martijn J."/>
            <person name="Lind A.E."/>
            <person name="van Eijk R."/>
            <person name="Schleper C."/>
            <person name="Guy L."/>
            <person name="Ettema T.J."/>
        </authorList>
    </citation>
    <scope>NUCLEOTIDE SEQUENCE</scope>
</reference>
<dbReference type="Pfam" id="PF00258">
    <property type="entry name" value="Flavodoxin_1"/>
    <property type="match status" value="1"/>
</dbReference>
<feature type="domain" description="Flavodoxin-like" evidence="4">
    <location>
        <begin position="3"/>
        <end position="145"/>
    </location>
</feature>
<evidence type="ECO:0000256" key="3">
    <source>
        <dbReference type="ARBA" id="ARBA00022643"/>
    </source>
</evidence>
<keyword evidence="3" id="KW-0288">FMN</keyword>
<organism evidence="5">
    <name type="scientific">marine sediment metagenome</name>
    <dbReference type="NCBI Taxonomy" id="412755"/>
    <lineage>
        <taxon>unclassified sequences</taxon>
        <taxon>metagenomes</taxon>
        <taxon>ecological metagenomes</taxon>
    </lineage>
</organism>
<dbReference type="PROSITE" id="PS50902">
    <property type="entry name" value="FLAVODOXIN_LIKE"/>
    <property type="match status" value="1"/>
</dbReference>
<dbReference type="GO" id="GO:0005829">
    <property type="term" value="C:cytosol"/>
    <property type="evidence" value="ECO:0007669"/>
    <property type="project" value="TreeGrafter"/>
</dbReference>
<evidence type="ECO:0000256" key="1">
    <source>
        <dbReference type="ARBA" id="ARBA00001917"/>
    </source>
</evidence>
<accession>A0A0F9XSZ1</accession>
<evidence type="ECO:0000313" key="5">
    <source>
        <dbReference type="EMBL" id="KKN95358.1"/>
    </source>
</evidence>
<dbReference type="AlphaFoldDB" id="A0A0F9XSZ1"/>
<name>A0A0F9XSZ1_9ZZZZ</name>
<dbReference type="GO" id="GO:0010181">
    <property type="term" value="F:FMN binding"/>
    <property type="evidence" value="ECO:0007669"/>
    <property type="project" value="InterPro"/>
</dbReference>
<dbReference type="InterPro" id="IPR029039">
    <property type="entry name" value="Flavoprotein-like_sf"/>
</dbReference>
<dbReference type="PANTHER" id="PTHR19384">
    <property type="entry name" value="NITRIC OXIDE SYNTHASE-RELATED"/>
    <property type="match status" value="1"/>
</dbReference>
<evidence type="ECO:0000256" key="2">
    <source>
        <dbReference type="ARBA" id="ARBA00022630"/>
    </source>
</evidence>
<gene>
    <name evidence="5" type="ORF">LCGC14_0178850</name>
</gene>
<comment type="caution">
    <text evidence="5">The sequence shown here is derived from an EMBL/GenBank/DDBJ whole genome shotgun (WGS) entry which is preliminary data.</text>
</comment>